<name>A4SA95_OSTLU</name>
<feature type="signal peptide" evidence="2">
    <location>
        <begin position="1"/>
        <end position="20"/>
    </location>
</feature>
<keyword evidence="4" id="KW-1185">Reference proteome</keyword>
<dbReference type="KEGG" id="olu:OSTLU_25788"/>
<reference evidence="3 4" key="1">
    <citation type="journal article" date="2007" name="Proc. Natl. Acad. Sci. U.S.A.">
        <title>The tiny eukaryote Ostreococcus provides genomic insights into the paradox of plankton speciation.</title>
        <authorList>
            <person name="Palenik B."/>
            <person name="Grimwood J."/>
            <person name="Aerts A."/>
            <person name="Rouze P."/>
            <person name="Salamov A."/>
            <person name="Putnam N."/>
            <person name="Dupont C."/>
            <person name="Jorgensen R."/>
            <person name="Derelle E."/>
            <person name="Rombauts S."/>
            <person name="Zhou K."/>
            <person name="Otillar R."/>
            <person name="Merchant S.S."/>
            <person name="Podell S."/>
            <person name="Gaasterland T."/>
            <person name="Napoli C."/>
            <person name="Gendler K."/>
            <person name="Manuell A."/>
            <person name="Tai V."/>
            <person name="Vallon O."/>
            <person name="Piganeau G."/>
            <person name="Jancek S."/>
            <person name="Heijde M."/>
            <person name="Jabbari K."/>
            <person name="Bowler C."/>
            <person name="Lohr M."/>
            <person name="Robbens S."/>
            <person name="Werner G."/>
            <person name="Dubchak I."/>
            <person name="Pazour G.J."/>
            <person name="Ren Q."/>
            <person name="Paulsen I."/>
            <person name="Delwiche C."/>
            <person name="Schmutz J."/>
            <person name="Rokhsar D."/>
            <person name="Van de Peer Y."/>
            <person name="Moreau H."/>
            <person name="Grigoriev I.V."/>
        </authorList>
    </citation>
    <scope>NUCLEOTIDE SEQUENCE [LARGE SCALE GENOMIC DNA]</scope>
    <source>
        <strain evidence="3 4">CCE9901</strain>
    </source>
</reference>
<protein>
    <recommendedName>
        <fullName evidence="5">Nucleotide-diphospho-sugar transferase domain-containing protein</fullName>
    </recommendedName>
</protein>
<accession>A4SA95</accession>
<evidence type="ECO:0008006" key="5">
    <source>
        <dbReference type="Google" id="ProtNLM"/>
    </source>
</evidence>
<dbReference type="OrthoDB" id="10432211at2759"/>
<organism evidence="3 4">
    <name type="scientific">Ostreococcus lucimarinus (strain CCE9901)</name>
    <dbReference type="NCBI Taxonomy" id="436017"/>
    <lineage>
        <taxon>Eukaryota</taxon>
        <taxon>Viridiplantae</taxon>
        <taxon>Chlorophyta</taxon>
        <taxon>Mamiellophyceae</taxon>
        <taxon>Mamiellales</taxon>
        <taxon>Bathycoccaceae</taxon>
        <taxon>Ostreococcus</taxon>
    </lineage>
</organism>
<evidence type="ECO:0000313" key="4">
    <source>
        <dbReference type="Proteomes" id="UP000001568"/>
    </source>
</evidence>
<dbReference type="Gramene" id="ABP00619">
    <property type="protein sequence ID" value="ABP00619"/>
    <property type="gene ID" value="OSTLU_25788"/>
</dbReference>
<feature type="compositionally biased region" description="Low complexity" evidence="1">
    <location>
        <begin position="36"/>
        <end position="48"/>
    </location>
</feature>
<gene>
    <name evidence="3" type="ORF">OSTLU_25788</name>
</gene>
<dbReference type="RefSeq" id="XP_001422302.1">
    <property type="nucleotide sequence ID" value="XM_001422265.1"/>
</dbReference>
<proteinExistence type="predicted"/>
<feature type="chain" id="PRO_5002671956" description="Nucleotide-diphospho-sugar transferase domain-containing protein" evidence="2">
    <location>
        <begin position="21"/>
        <end position="347"/>
    </location>
</feature>
<dbReference type="Proteomes" id="UP000001568">
    <property type="component" value="Chromosome 18"/>
</dbReference>
<evidence type="ECO:0000256" key="1">
    <source>
        <dbReference type="SAM" id="MobiDB-lite"/>
    </source>
</evidence>
<evidence type="ECO:0000256" key="2">
    <source>
        <dbReference type="SAM" id="SignalP"/>
    </source>
</evidence>
<sequence>MGSRKQRVAVVLALVALVAGGGLVKQLDTRGCSKDTSAATVSGASSSAQPRSTGAESRDNKRETPPIDAVSATKIDDRAEKYAIIVPMHAVTQLEVMKTTWKIFPPCAADARAAQIIDLIFLSDVDLSSLDVTGGHCFQRVYRLRPFIPSCYNVYAQAPPYCFFTMILHLDLDRTYDAILQVEADSVPVKSNWLDAAVENILKPTSGEVWIHAAKNERGGNNFNGNGAYNLQNDEFRQFIIGYREWFYTKAVNSGDTAFDTNMITFAKEVGSFGNFSNTHLRASKSLRNCDLMSLTACRSAVDASTWGGATPEALFVHSHDLKDPSRVRSQILVEMLGRDDGIRQFK</sequence>
<evidence type="ECO:0000313" key="3">
    <source>
        <dbReference type="EMBL" id="ABP00619.1"/>
    </source>
</evidence>
<dbReference type="GeneID" id="5006403"/>
<dbReference type="AlphaFoldDB" id="A4SA95"/>
<dbReference type="HOGENOM" id="CLU_800214_0_0_1"/>
<feature type="compositionally biased region" description="Basic and acidic residues" evidence="1">
    <location>
        <begin position="56"/>
        <end position="65"/>
    </location>
</feature>
<feature type="region of interest" description="Disordered" evidence="1">
    <location>
        <begin position="35"/>
        <end position="68"/>
    </location>
</feature>
<dbReference type="EMBL" id="CP000598">
    <property type="protein sequence ID" value="ABP00619.1"/>
    <property type="molecule type" value="Genomic_DNA"/>
</dbReference>
<dbReference type="OMA" id="YREWFYT"/>
<keyword evidence="2" id="KW-0732">Signal</keyword>